<gene>
    <name evidence="2" type="ordered locus">Bd3370</name>
</gene>
<dbReference type="KEGG" id="bba:Bd3370"/>
<dbReference type="InterPro" id="IPR011486">
    <property type="entry name" value="BBP2"/>
</dbReference>
<dbReference type="RefSeq" id="WP_011165710.1">
    <property type="nucleotide sequence ID" value="NC_005363.1"/>
</dbReference>
<dbReference type="eggNOG" id="COG3746">
    <property type="taxonomic scope" value="Bacteria"/>
</dbReference>
<organism evidence="2 3">
    <name type="scientific">Bdellovibrio bacteriovorus (strain ATCC 15356 / DSM 50701 / NCIMB 9529 / HD100)</name>
    <dbReference type="NCBI Taxonomy" id="264462"/>
    <lineage>
        <taxon>Bacteria</taxon>
        <taxon>Pseudomonadati</taxon>
        <taxon>Bdellovibrionota</taxon>
        <taxon>Bdellovibrionia</taxon>
        <taxon>Bdellovibrionales</taxon>
        <taxon>Pseudobdellovibrionaceae</taxon>
        <taxon>Bdellovibrio</taxon>
    </lineage>
</organism>
<dbReference type="AlphaFoldDB" id="Q6MI10"/>
<name>Q6MI10_BDEBA</name>
<dbReference type="Pfam" id="PF07642">
    <property type="entry name" value="BBP2"/>
    <property type="match status" value="1"/>
</dbReference>
<dbReference type="InterPro" id="IPR023614">
    <property type="entry name" value="Porin_dom_sf"/>
</dbReference>
<dbReference type="Proteomes" id="UP000008080">
    <property type="component" value="Chromosome"/>
</dbReference>
<keyword evidence="3" id="KW-1185">Reference proteome</keyword>
<feature type="signal peptide" evidence="1">
    <location>
        <begin position="1"/>
        <end position="20"/>
    </location>
</feature>
<sequence length="352" mass="39476">MKKLILTAALISTTVTTASAQVLQNMQSAAALDLVAQLNFEDSAENKLDIRAAELMFFGPLDPTFDAYLNFAAHNEEGEFMAEVHEAYVGSSKVIPNSRFRVGKFFLGVGRLNQFHQHDWAFVSAPRVQAEFFDEEGIADTGAEFSTLLPTDSYWDITLGVTNGYTYGHSHDEGEKPQVPTHYIHPVNFVDFGEAGALQWGMNYLGRTDAAETKTQLYGLDFVFKKMEGKTLSFLFQSEIWYRNLSGPGADTQEDIGAYFYPQMSLSERLLLGLRVDLFSDLSRSFISDGSRQKNLDYGFVPTLTFKNSEFSLLRVAYTYDNQTYQGESDTISQKIELQWVAILGAHPAHSF</sequence>
<reference evidence="2 3" key="1">
    <citation type="journal article" date="2004" name="Science">
        <title>A predator unmasked: life cycle of Bdellovibrio bacteriovorus from a genomic perspective.</title>
        <authorList>
            <person name="Rendulic S."/>
            <person name="Jagtap P."/>
            <person name="Rosinus A."/>
            <person name="Eppinger M."/>
            <person name="Baar C."/>
            <person name="Lanz C."/>
            <person name="Keller H."/>
            <person name="Lambert C."/>
            <person name="Evans K.J."/>
            <person name="Goesmann A."/>
            <person name="Meyer F."/>
            <person name="Sockett R.E."/>
            <person name="Schuster S.C."/>
        </authorList>
    </citation>
    <scope>NUCLEOTIDE SEQUENCE [LARGE SCALE GENOMIC DNA]</scope>
    <source>
        <strain evidence="3">ATCC 15356 / DSM 50701 / NCIMB 9529 / HD100</strain>
    </source>
</reference>
<dbReference type="EMBL" id="BX842655">
    <property type="protein sequence ID" value="CAE78172.1"/>
    <property type="molecule type" value="Genomic_DNA"/>
</dbReference>
<accession>Q6MI10</accession>
<keyword evidence="1" id="KW-0732">Signal</keyword>
<protein>
    <recommendedName>
        <fullName evidence="4">Zinc-regulated TonB-dependent outer membrane receptor</fullName>
    </recommendedName>
</protein>
<evidence type="ECO:0008006" key="4">
    <source>
        <dbReference type="Google" id="ProtNLM"/>
    </source>
</evidence>
<evidence type="ECO:0000313" key="3">
    <source>
        <dbReference type="Proteomes" id="UP000008080"/>
    </source>
</evidence>
<feature type="chain" id="PRO_5004276339" description="Zinc-regulated TonB-dependent outer membrane receptor" evidence="1">
    <location>
        <begin position="21"/>
        <end position="352"/>
    </location>
</feature>
<dbReference type="HOGENOM" id="CLU_751837_0_0_7"/>
<dbReference type="STRING" id="264462.Bd3370"/>
<dbReference type="GeneID" id="93014189"/>
<evidence type="ECO:0000256" key="1">
    <source>
        <dbReference type="SAM" id="SignalP"/>
    </source>
</evidence>
<proteinExistence type="predicted"/>
<evidence type="ECO:0000313" key="2">
    <source>
        <dbReference type="EMBL" id="CAE78172.1"/>
    </source>
</evidence>
<dbReference type="Gene3D" id="2.40.160.10">
    <property type="entry name" value="Porin"/>
    <property type="match status" value="1"/>
</dbReference>